<dbReference type="GO" id="GO:0005737">
    <property type="term" value="C:cytoplasm"/>
    <property type="evidence" value="ECO:0007669"/>
    <property type="project" value="TreeGrafter"/>
</dbReference>
<proteinExistence type="predicted"/>
<dbReference type="GO" id="GO:0016020">
    <property type="term" value="C:membrane"/>
    <property type="evidence" value="ECO:0007669"/>
    <property type="project" value="TreeGrafter"/>
</dbReference>
<protein>
    <submittedName>
        <fullName evidence="1">Uncharacterized protein</fullName>
    </submittedName>
</protein>
<dbReference type="InterPro" id="IPR027417">
    <property type="entry name" value="P-loop_NTPase"/>
</dbReference>
<dbReference type="InterPro" id="IPR022812">
    <property type="entry name" value="Dynamin"/>
</dbReference>
<dbReference type="Gramene" id="ONK66881">
    <property type="protein sequence ID" value="ONK66881"/>
    <property type="gene ID" value="A4U43_C06F13020"/>
</dbReference>
<dbReference type="Proteomes" id="UP000243459">
    <property type="component" value="Chromosome 6"/>
</dbReference>
<dbReference type="EMBL" id="CM007386">
    <property type="protein sequence ID" value="ONK66881.1"/>
    <property type="molecule type" value="Genomic_DNA"/>
</dbReference>
<sequence>MGGSPLSRHRRRPELGGSGIVTRRPLVLQLHKTEDWQPEYAEFLHMPRRKFTDFCELLCYQNDLSRGDISFWALIYLLSRYDIKQNNVILAEDKHVPMIKEEET</sequence>
<name>A0A5P1EQN5_ASPOF</name>
<keyword evidence="2" id="KW-1185">Reference proteome</keyword>
<evidence type="ECO:0000313" key="2">
    <source>
        <dbReference type="Proteomes" id="UP000243459"/>
    </source>
</evidence>
<dbReference type="GO" id="GO:0008017">
    <property type="term" value="F:microtubule binding"/>
    <property type="evidence" value="ECO:0007669"/>
    <property type="project" value="TreeGrafter"/>
</dbReference>
<dbReference type="PANTHER" id="PTHR11566:SF223">
    <property type="entry name" value="PROTEIN 1C, PUTATIVE, EXPRESSED-RELATED"/>
    <property type="match status" value="1"/>
</dbReference>
<dbReference type="AlphaFoldDB" id="A0A5P1EQN5"/>
<accession>A0A5P1EQN5</accession>
<dbReference type="Gene3D" id="3.40.50.300">
    <property type="entry name" value="P-loop containing nucleotide triphosphate hydrolases"/>
    <property type="match status" value="1"/>
</dbReference>
<gene>
    <name evidence="1" type="ORF">A4U43_C06F13020</name>
</gene>
<reference evidence="2" key="1">
    <citation type="journal article" date="2017" name="Nat. Commun.">
        <title>The asparagus genome sheds light on the origin and evolution of a young Y chromosome.</title>
        <authorList>
            <person name="Harkess A."/>
            <person name="Zhou J."/>
            <person name="Xu C."/>
            <person name="Bowers J.E."/>
            <person name="Van der Hulst R."/>
            <person name="Ayyampalayam S."/>
            <person name="Mercati F."/>
            <person name="Riccardi P."/>
            <person name="McKain M.R."/>
            <person name="Kakrana A."/>
            <person name="Tang H."/>
            <person name="Ray J."/>
            <person name="Groenendijk J."/>
            <person name="Arikit S."/>
            <person name="Mathioni S.M."/>
            <person name="Nakano M."/>
            <person name="Shan H."/>
            <person name="Telgmann-Rauber A."/>
            <person name="Kanno A."/>
            <person name="Yue Z."/>
            <person name="Chen H."/>
            <person name="Li W."/>
            <person name="Chen Y."/>
            <person name="Xu X."/>
            <person name="Zhang Y."/>
            <person name="Luo S."/>
            <person name="Chen H."/>
            <person name="Gao J."/>
            <person name="Mao Z."/>
            <person name="Pires J.C."/>
            <person name="Luo M."/>
            <person name="Kudrna D."/>
            <person name="Wing R.A."/>
            <person name="Meyers B.C."/>
            <person name="Yi K."/>
            <person name="Kong H."/>
            <person name="Lavrijsen P."/>
            <person name="Sunseri F."/>
            <person name="Falavigna A."/>
            <person name="Ye Y."/>
            <person name="Leebens-Mack J.H."/>
            <person name="Chen G."/>
        </authorList>
    </citation>
    <scope>NUCLEOTIDE SEQUENCE [LARGE SCALE GENOMIC DNA]</scope>
    <source>
        <strain evidence="2">cv. DH0086</strain>
    </source>
</reference>
<dbReference type="GO" id="GO:0003924">
    <property type="term" value="F:GTPase activity"/>
    <property type="evidence" value="ECO:0007669"/>
    <property type="project" value="TreeGrafter"/>
</dbReference>
<dbReference type="GO" id="GO:0005874">
    <property type="term" value="C:microtubule"/>
    <property type="evidence" value="ECO:0007669"/>
    <property type="project" value="TreeGrafter"/>
</dbReference>
<organism evidence="1 2">
    <name type="scientific">Asparagus officinalis</name>
    <name type="common">Garden asparagus</name>
    <dbReference type="NCBI Taxonomy" id="4686"/>
    <lineage>
        <taxon>Eukaryota</taxon>
        <taxon>Viridiplantae</taxon>
        <taxon>Streptophyta</taxon>
        <taxon>Embryophyta</taxon>
        <taxon>Tracheophyta</taxon>
        <taxon>Spermatophyta</taxon>
        <taxon>Magnoliopsida</taxon>
        <taxon>Liliopsida</taxon>
        <taxon>Asparagales</taxon>
        <taxon>Asparagaceae</taxon>
        <taxon>Asparagoideae</taxon>
        <taxon>Asparagus</taxon>
    </lineage>
</organism>
<dbReference type="Gene3D" id="3.30.1110.10">
    <property type="match status" value="1"/>
</dbReference>
<dbReference type="PANTHER" id="PTHR11566">
    <property type="entry name" value="DYNAMIN"/>
    <property type="match status" value="1"/>
</dbReference>
<evidence type="ECO:0000313" key="1">
    <source>
        <dbReference type="EMBL" id="ONK66881.1"/>
    </source>
</evidence>